<evidence type="ECO:0000313" key="12">
    <source>
        <dbReference type="Proteomes" id="UP000664859"/>
    </source>
</evidence>
<dbReference type="Gene3D" id="3.40.50.300">
    <property type="entry name" value="P-loop containing nucleotide triphosphate hydrolases"/>
    <property type="match status" value="1"/>
</dbReference>
<keyword evidence="4 10" id="KW-0812">Transmembrane</keyword>
<gene>
    <name evidence="11" type="ORF">JKP88DRAFT_252792</name>
</gene>
<dbReference type="GO" id="GO:0000139">
    <property type="term" value="C:Golgi membrane"/>
    <property type="evidence" value="ECO:0007669"/>
    <property type="project" value="UniProtKB-SubCell"/>
</dbReference>
<dbReference type="Pfam" id="PF03567">
    <property type="entry name" value="Sulfotransfer_2"/>
    <property type="match status" value="1"/>
</dbReference>
<reference evidence="11" key="1">
    <citation type="submission" date="2021-02" db="EMBL/GenBank/DDBJ databases">
        <title>First Annotated Genome of the Yellow-green Alga Tribonema minus.</title>
        <authorList>
            <person name="Mahan K.M."/>
        </authorList>
    </citation>
    <scope>NUCLEOTIDE SEQUENCE</scope>
    <source>
        <strain evidence="11">UTEX B ZZ1240</strain>
    </source>
</reference>
<dbReference type="GO" id="GO:0008146">
    <property type="term" value="F:sulfotransferase activity"/>
    <property type="evidence" value="ECO:0007669"/>
    <property type="project" value="InterPro"/>
</dbReference>
<dbReference type="InterPro" id="IPR005331">
    <property type="entry name" value="Sulfotransferase"/>
</dbReference>
<dbReference type="InterPro" id="IPR027417">
    <property type="entry name" value="P-loop_NTPase"/>
</dbReference>
<dbReference type="PANTHER" id="PTHR12129">
    <property type="entry name" value="HEPARAN SULFATE 2-O-SULFOTRANSFERASE"/>
    <property type="match status" value="1"/>
</dbReference>
<dbReference type="SUPFAM" id="SSF52540">
    <property type="entry name" value="P-loop containing nucleoside triphosphate hydrolases"/>
    <property type="match status" value="1"/>
</dbReference>
<evidence type="ECO:0000256" key="5">
    <source>
        <dbReference type="ARBA" id="ARBA00022968"/>
    </source>
</evidence>
<dbReference type="EMBL" id="JAFCMP010000048">
    <property type="protein sequence ID" value="KAG5189540.1"/>
    <property type="molecule type" value="Genomic_DNA"/>
</dbReference>
<dbReference type="Proteomes" id="UP000664859">
    <property type="component" value="Unassembled WGS sequence"/>
</dbReference>
<evidence type="ECO:0000256" key="6">
    <source>
        <dbReference type="ARBA" id="ARBA00022989"/>
    </source>
</evidence>
<keyword evidence="6 10" id="KW-1133">Transmembrane helix</keyword>
<evidence type="ECO:0000256" key="10">
    <source>
        <dbReference type="SAM" id="Phobius"/>
    </source>
</evidence>
<comment type="similarity">
    <text evidence="2">Belongs to the sulfotransferase 3 family.</text>
</comment>
<evidence type="ECO:0000256" key="9">
    <source>
        <dbReference type="ARBA" id="ARBA00023180"/>
    </source>
</evidence>
<evidence type="ECO:0000256" key="1">
    <source>
        <dbReference type="ARBA" id="ARBA00004323"/>
    </source>
</evidence>
<evidence type="ECO:0000256" key="3">
    <source>
        <dbReference type="ARBA" id="ARBA00022679"/>
    </source>
</evidence>
<keyword evidence="3" id="KW-0808">Transferase</keyword>
<keyword evidence="9" id="KW-0325">Glycoprotein</keyword>
<evidence type="ECO:0000256" key="8">
    <source>
        <dbReference type="ARBA" id="ARBA00023136"/>
    </source>
</evidence>
<keyword evidence="5" id="KW-0735">Signal-anchor</keyword>
<evidence type="ECO:0000313" key="11">
    <source>
        <dbReference type="EMBL" id="KAG5189540.1"/>
    </source>
</evidence>
<dbReference type="OrthoDB" id="10019582at2759"/>
<protein>
    <submittedName>
        <fullName evidence="11">Uncharacterized protein</fullName>
    </submittedName>
</protein>
<comment type="subcellular location">
    <subcellularLocation>
        <location evidence="1">Golgi apparatus membrane</location>
        <topology evidence="1">Single-pass type II membrane protein</topology>
    </subcellularLocation>
</comment>
<proteinExistence type="inferred from homology"/>
<name>A0A835Z9J9_9STRA</name>
<keyword evidence="7" id="KW-0333">Golgi apparatus</keyword>
<sequence length="365" mass="41424">MAPVGVYRVSVAWLLTIGLIAVPICMLRLRQRLPEQQHVHRALADANIWHQQYLERRKHSGVVIYNRVGKCGSTSMVRLLDRLQREKKRIISHHLPLKFWGHAGPEVLNRWLHTTKKAEAQAWATNRTVVLDGHSAWVNYTEHGYPAPVFINVVREPISRMKSIFYYMHAPMRHNSMRSADALARLMGDAKHDPQKHTLSNCLRVPRCHDYVAHKYAAQPVRQFRGMAPEKVAITPYPAPEATVAQAVHNLRNEYLVVIPLQELEPGLQLLECLLPKEFKGALKIFKEADASSQNANHNTQAVRPPSEDLDALTEMVTNTGETQLWAAALERFCFTWRVGQQQCRPLRRVAVPTCDSLSEAASAA</sequence>
<keyword evidence="8 10" id="KW-0472">Membrane</keyword>
<organism evidence="11 12">
    <name type="scientific">Tribonema minus</name>
    <dbReference type="NCBI Taxonomy" id="303371"/>
    <lineage>
        <taxon>Eukaryota</taxon>
        <taxon>Sar</taxon>
        <taxon>Stramenopiles</taxon>
        <taxon>Ochrophyta</taxon>
        <taxon>PX clade</taxon>
        <taxon>Xanthophyceae</taxon>
        <taxon>Tribonematales</taxon>
        <taxon>Tribonemataceae</taxon>
        <taxon>Tribonema</taxon>
    </lineage>
</organism>
<evidence type="ECO:0000256" key="7">
    <source>
        <dbReference type="ARBA" id="ARBA00023034"/>
    </source>
</evidence>
<comment type="caution">
    <text evidence="11">The sequence shown here is derived from an EMBL/GenBank/DDBJ whole genome shotgun (WGS) entry which is preliminary data.</text>
</comment>
<evidence type="ECO:0000256" key="4">
    <source>
        <dbReference type="ARBA" id="ARBA00022692"/>
    </source>
</evidence>
<accession>A0A835Z9J9</accession>
<dbReference type="PANTHER" id="PTHR12129:SF15">
    <property type="entry name" value="URONYL 2-SULFOTRANSFERASE"/>
    <property type="match status" value="1"/>
</dbReference>
<dbReference type="InterPro" id="IPR007734">
    <property type="entry name" value="Heparan_SO4_2-O-STrfase"/>
</dbReference>
<feature type="transmembrane region" description="Helical" evidence="10">
    <location>
        <begin position="6"/>
        <end position="27"/>
    </location>
</feature>
<keyword evidence="12" id="KW-1185">Reference proteome</keyword>
<dbReference type="AlphaFoldDB" id="A0A835Z9J9"/>
<evidence type="ECO:0000256" key="2">
    <source>
        <dbReference type="ARBA" id="ARBA00010569"/>
    </source>
</evidence>